<gene>
    <name evidence="2" type="ORF">TTEB3V08_LOCUS5399</name>
</gene>
<reference evidence="2" key="1">
    <citation type="submission" date="2020-11" db="EMBL/GenBank/DDBJ databases">
        <authorList>
            <person name="Tran Van P."/>
        </authorList>
    </citation>
    <scope>NUCLEOTIDE SEQUENCE</scope>
</reference>
<name>A0A7R9IFN0_9NEOP</name>
<protein>
    <submittedName>
        <fullName evidence="2">Uncharacterized protein</fullName>
    </submittedName>
</protein>
<dbReference type="EMBL" id="OE001687">
    <property type="protein sequence ID" value="CAD7457405.1"/>
    <property type="molecule type" value="Genomic_DNA"/>
</dbReference>
<dbReference type="AlphaFoldDB" id="A0A7R9IFN0"/>
<evidence type="ECO:0000313" key="2">
    <source>
        <dbReference type="EMBL" id="CAD7457405.1"/>
    </source>
</evidence>
<feature type="region of interest" description="Disordered" evidence="1">
    <location>
        <begin position="1"/>
        <end position="29"/>
    </location>
</feature>
<evidence type="ECO:0000256" key="1">
    <source>
        <dbReference type="SAM" id="MobiDB-lite"/>
    </source>
</evidence>
<proteinExistence type="predicted"/>
<accession>A0A7R9IFN0</accession>
<sequence length="253" mass="27610">MEMELYNPNVESPPPANNSRVNFGDSKSGVNFGNSKSTVNFGNSKSGVNFGNSKSRVNFGDSKSGVNFVTRSGWGNLQDTDKGEQVGDVKLEVALGERAESQLTSSRLDGNCCYFHRSGVDIKATGSSGGEDSTMDSNHNYHQHHAAHHQNQHQQQQQQQQIYQHYTHHSALDLVAHQSMYKTDPHVTAAHAQHQAAINAAHAHQQAMAYGGGLVEAPQSQLEYGDGEGQVHIKTEDDFSVILADVRKTCYSS</sequence>
<organism evidence="2">
    <name type="scientific">Timema tahoe</name>
    <dbReference type="NCBI Taxonomy" id="61484"/>
    <lineage>
        <taxon>Eukaryota</taxon>
        <taxon>Metazoa</taxon>
        <taxon>Ecdysozoa</taxon>
        <taxon>Arthropoda</taxon>
        <taxon>Hexapoda</taxon>
        <taxon>Insecta</taxon>
        <taxon>Pterygota</taxon>
        <taxon>Neoptera</taxon>
        <taxon>Polyneoptera</taxon>
        <taxon>Phasmatodea</taxon>
        <taxon>Timematodea</taxon>
        <taxon>Timematoidea</taxon>
        <taxon>Timematidae</taxon>
        <taxon>Timema</taxon>
    </lineage>
</organism>